<reference evidence="2" key="1">
    <citation type="submission" date="2007-04" db="EMBL/GenBank/DDBJ databases">
        <title>Complete sequence of plasmid pRSPA02 of Rhodobacter sphaeroides ATCC 17025.</title>
        <authorList>
            <consortium name="US DOE Joint Genome Institute"/>
            <person name="Copeland A."/>
            <person name="Lucas S."/>
            <person name="Lapidus A."/>
            <person name="Barry K."/>
            <person name="Detter J.C."/>
            <person name="Glavina del Rio T."/>
            <person name="Hammon N."/>
            <person name="Israni S."/>
            <person name="Dalin E."/>
            <person name="Tice H."/>
            <person name="Pitluck S."/>
            <person name="Chertkov O."/>
            <person name="Brettin T."/>
            <person name="Bruce D."/>
            <person name="Han C."/>
            <person name="Schmutz J."/>
            <person name="Larimer F."/>
            <person name="Land M."/>
            <person name="Hauser L."/>
            <person name="Kyrpides N."/>
            <person name="Kim E."/>
            <person name="Richardson P."/>
            <person name="Mackenzie C."/>
            <person name="Choudhary M."/>
            <person name="Donohue T.J."/>
            <person name="Kaplan S."/>
        </authorList>
    </citation>
    <scope>NUCLEOTIDE SEQUENCE [LARGE SCALE GENOMIC DNA]</scope>
    <source>
        <strain evidence="2">ATCC 17025</strain>
        <plasmid evidence="2">pRSPA02</plasmid>
    </source>
</reference>
<dbReference type="HOGENOM" id="CLU_019350_0_0_5"/>
<keyword evidence="1" id="KW-0732">Signal</keyword>
<dbReference type="CDD" id="cd10922">
    <property type="entry name" value="CE4_PelA_like_C"/>
    <property type="match status" value="1"/>
</dbReference>
<accession>A4WZW0</accession>
<dbReference type="AlphaFoldDB" id="A4WZW0"/>
<protein>
    <submittedName>
        <fullName evidence="2">Uncharacterized protein</fullName>
    </submittedName>
</protein>
<keyword evidence="2" id="KW-0614">Plasmid</keyword>
<evidence type="ECO:0000256" key="1">
    <source>
        <dbReference type="SAM" id="SignalP"/>
    </source>
</evidence>
<dbReference type="KEGG" id="rsq:Rsph17025_4072"/>
<proteinExistence type="predicted"/>
<evidence type="ECO:0000313" key="2">
    <source>
        <dbReference type="EMBL" id="ABP72924.1"/>
    </source>
</evidence>
<feature type="signal peptide" evidence="1">
    <location>
        <begin position="1"/>
        <end position="37"/>
    </location>
</feature>
<dbReference type="BioCyc" id="RSPH349102:G1G8M-4200-MONOMER"/>
<feature type="chain" id="PRO_5002676275" evidence="1">
    <location>
        <begin position="38"/>
        <end position="764"/>
    </location>
</feature>
<gene>
    <name evidence="2" type="ordered locus">Rsph17025_4072</name>
</gene>
<geneLocation type="plasmid" evidence="2">
    <name>pRSPA02</name>
</geneLocation>
<organism evidence="2">
    <name type="scientific">Cereibacter sphaeroides (strain ATCC 17025 / ATH 2.4.3)</name>
    <name type="common">Rhodobacter sphaeroides</name>
    <dbReference type="NCBI Taxonomy" id="349102"/>
    <lineage>
        <taxon>Bacteria</taxon>
        <taxon>Pseudomonadati</taxon>
        <taxon>Pseudomonadota</taxon>
        <taxon>Alphaproteobacteria</taxon>
        <taxon>Rhodobacterales</taxon>
        <taxon>Paracoccaceae</taxon>
        <taxon>Cereibacter</taxon>
    </lineage>
</organism>
<dbReference type="EMBL" id="CP000663">
    <property type="protein sequence ID" value="ABP72924.1"/>
    <property type="molecule type" value="Genomic_DNA"/>
</dbReference>
<name>A4WZW0_CERS5</name>
<sequence>MRSALLDPTRPVRRAAAALVVALALLTGGFSASPALACDEDTARLVPRTILALHDGGREGAVRQTRLHRAAEMILNHMGYVLDYHDVAAGPPPPLLPAEVAATLSWFDAPLARDADFARWAASVERDCGGLRMIAFDHVGIRPELAYDGQRDAYLSRLGLKVSGGETALGVLSRTVAMDAAMIGHETPFDIEPGRHAALEAVPPARSLLRVEAAPGAPAFDLVVLGPRGAFADSSATLRHDARGGLSFWVLDPFAFFEAALGQPPAPVPDVTTEGGRRLFFSVVRPEGWLVAEPALRFGQKTRIGSELLLDRLVAPYPDLPVSIGVLTGDLDATLAGPEAPRGRVAARALFALPQVRPGTAGHSLVRTWAFFDGYDPAREAQLLRELRGAADPGAAGLIGAAVRTLERALPLPAPVAAGRMAEAPRRYMRDPFDLWRETTGALAEVSELAGGRPAGFHLWTGDASPHADAMAAVAGAGAAGLGGGGGIYNRFAPALSNLSAYAVREGGQLQVYNALSGDEAYTGFWTTPEHGFHAFADTVRATGSPRRLRPFQLGFAASSALSFGTRAAVEAALGLARASPVLPVAAADYVRIVEGFHSARLRREGERAWRITNRGALQTLRVERAAGLALDLAASRGVLGAVREEDRLYIALNPSDPEPLVALAEDPAPLGMRGLDRPALVSSRFRVLDFEAGRCRIALRLQGWAPGVMDWQARPGTRFAIDVRRLGTSYAVGSAIADPEGRLSIQIPDPQGADLDVTLDGDC</sequence>